<dbReference type="GO" id="GO:0032259">
    <property type="term" value="P:methylation"/>
    <property type="evidence" value="ECO:0007669"/>
    <property type="project" value="UniProtKB-KW"/>
</dbReference>
<comment type="caution">
    <text evidence="2">The sequence shown here is derived from an EMBL/GenBank/DDBJ whole genome shotgun (WGS) entry which is preliminary data.</text>
</comment>
<name>V6LYW9_9BACL</name>
<sequence length="269" mass="29683">MDSKVARKRAELSGKATHVLDARTLDSSHKRLAELLTEGLTVLDVGCGTGAITHGIAKIVGSTGRVVGIDSNPALIEKASHTHQAIPGLSFLTADIFNLPFKEEFDIVTSARVLQWLSRPEEALHMLKASTKPGGCILILDYNHEKIAWEPEPPPSMKLFYSAFLQWRSDAGMDNAIADHLPALFHSIGLDDVSITSQHETANRTDADFLSRIRIWADVAASRGLQMVQDGYVTESERARAEMEYLDWMENTAQSQTLYMLAVEGIKPR</sequence>
<dbReference type="PANTHER" id="PTHR43861">
    <property type="entry name" value="TRANS-ACONITATE 2-METHYLTRANSFERASE-RELATED"/>
    <property type="match status" value="1"/>
</dbReference>
<accession>V6LYW9</accession>
<dbReference type="Pfam" id="PF13847">
    <property type="entry name" value="Methyltransf_31"/>
    <property type="match status" value="1"/>
</dbReference>
<gene>
    <name evidence="2" type="ORF">T458_24715</name>
</gene>
<dbReference type="eggNOG" id="COG2226">
    <property type="taxonomic scope" value="Bacteria"/>
</dbReference>
<dbReference type="PATRIC" id="fig|1408254.3.peg.4834"/>
<dbReference type="OrthoDB" id="43862at2"/>
<keyword evidence="3" id="KW-1185">Reference proteome</keyword>
<dbReference type="GO" id="GO:0008168">
    <property type="term" value="F:methyltransferase activity"/>
    <property type="evidence" value="ECO:0007669"/>
    <property type="project" value="UniProtKB-KW"/>
</dbReference>
<proteinExistence type="predicted"/>
<dbReference type="AlphaFoldDB" id="V6LYW9"/>
<dbReference type="EMBL" id="AYJU01000018">
    <property type="protein sequence ID" value="EST51599.1"/>
    <property type="molecule type" value="Genomic_DNA"/>
</dbReference>
<dbReference type="CDD" id="cd02440">
    <property type="entry name" value="AdoMet_MTases"/>
    <property type="match status" value="1"/>
</dbReference>
<evidence type="ECO:0000259" key="1">
    <source>
        <dbReference type="Pfam" id="PF13847"/>
    </source>
</evidence>
<dbReference type="RefSeq" id="WP_023558710.1">
    <property type="nucleotide sequence ID" value="NZ_KI629786.1"/>
</dbReference>
<feature type="domain" description="Methyltransferase" evidence="1">
    <location>
        <begin position="37"/>
        <end position="145"/>
    </location>
</feature>
<organism evidence="2 3">
    <name type="scientific">Brevibacillus panacihumi W25</name>
    <dbReference type="NCBI Taxonomy" id="1408254"/>
    <lineage>
        <taxon>Bacteria</taxon>
        <taxon>Bacillati</taxon>
        <taxon>Bacillota</taxon>
        <taxon>Bacilli</taxon>
        <taxon>Bacillales</taxon>
        <taxon>Paenibacillaceae</taxon>
        <taxon>Brevibacillus</taxon>
    </lineage>
</organism>
<dbReference type="STRING" id="1408254.T458_24715"/>
<dbReference type="SUPFAM" id="SSF53335">
    <property type="entry name" value="S-adenosyl-L-methionine-dependent methyltransferases"/>
    <property type="match status" value="1"/>
</dbReference>
<reference evidence="2 3" key="1">
    <citation type="journal article" date="2014" name="Genome Announc.">
        <title>Draft Genome Sequence of Brevibacillus panacihumi Strain W25, a Halotolerant Hydrocarbon-Degrading Bacterium.</title>
        <authorList>
            <person name="Wang X."/>
            <person name="Jin D."/>
            <person name="Zhou L."/>
            <person name="Wu L."/>
            <person name="An W."/>
            <person name="Chen Y."/>
            <person name="Zhao L."/>
        </authorList>
    </citation>
    <scope>NUCLEOTIDE SEQUENCE [LARGE SCALE GENOMIC DNA]</scope>
    <source>
        <strain evidence="2 3">W25</strain>
    </source>
</reference>
<dbReference type="HOGENOM" id="CLU_1034082_0_0_9"/>
<dbReference type="InterPro" id="IPR025714">
    <property type="entry name" value="Methyltranfer_dom"/>
</dbReference>
<protein>
    <submittedName>
        <fullName evidence="2">Methyltransferase UbiE</fullName>
    </submittedName>
</protein>
<evidence type="ECO:0000313" key="2">
    <source>
        <dbReference type="EMBL" id="EST51599.1"/>
    </source>
</evidence>
<dbReference type="InterPro" id="IPR029063">
    <property type="entry name" value="SAM-dependent_MTases_sf"/>
</dbReference>
<keyword evidence="2" id="KW-0808">Transferase</keyword>
<dbReference type="Gene3D" id="3.40.50.150">
    <property type="entry name" value="Vaccinia Virus protein VP39"/>
    <property type="match status" value="1"/>
</dbReference>
<evidence type="ECO:0000313" key="3">
    <source>
        <dbReference type="Proteomes" id="UP000017973"/>
    </source>
</evidence>
<dbReference type="Proteomes" id="UP000017973">
    <property type="component" value="Unassembled WGS sequence"/>
</dbReference>
<keyword evidence="2" id="KW-0489">Methyltransferase</keyword>